<sequence>MDNASLPAIRRTILTVALLNAVYFVVEFVMAIDLGSVSLFADSVDFLEDTAINLLVFFALTWSFAARRTAGSVLAGIILIPAVAALVTAVMKIVNPVAPEPGTLTATAVGALMVNVVCAVLLMRFRDDDADSSGLVRGAWLAARNDALANILIILAGLATFLVSTAWFDIVAGLIISYINFTASKEVWEAARFQGDPMELLDDD</sequence>
<keyword evidence="4 5" id="KW-0472">Membrane</keyword>
<protein>
    <submittedName>
        <fullName evidence="7">Cation transporter</fullName>
    </submittedName>
</protein>
<feature type="transmembrane region" description="Helical" evidence="5">
    <location>
        <begin position="12"/>
        <end position="30"/>
    </location>
</feature>
<dbReference type="AlphaFoldDB" id="A0A7M1QZC3"/>
<evidence type="ECO:0000259" key="6">
    <source>
        <dbReference type="Pfam" id="PF01545"/>
    </source>
</evidence>
<dbReference type="GO" id="GO:0016020">
    <property type="term" value="C:membrane"/>
    <property type="evidence" value="ECO:0007669"/>
    <property type="project" value="UniProtKB-SubCell"/>
</dbReference>
<feature type="transmembrane region" description="Helical" evidence="5">
    <location>
        <begin position="147"/>
        <end position="179"/>
    </location>
</feature>
<dbReference type="RefSeq" id="WP_197552365.1">
    <property type="nucleotide sequence ID" value="NZ_CP063212.1"/>
</dbReference>
<evidence type="ECO:0000313" key="7">
    <source>
        <dbReference type="EMBL" id="QOR47298.1"/>
    </source>
</evidence>
<reference evidence="7 8" key="1">
    <citation type="submission" date="2020-10" db="EMBL/GenBank/DDBJ databases">
        <title>Trueperella pecoris sp. nov. isolated from bovine and porcine specimens.</title>
        <authorList>
            <person name="Schoenecker L."/>
            <person name="Schnydrig P."/>
            <person name="Brodard I."/>
            <person name="Thomann A."/>
            <person name="Hemphill A."/>
            <person name="Rodriguez-Campos S."/>
            <person name="Perreten V."/>
            <person name="Jores J."/>
            <person name="Kittl S."/>
        </authorList>
    </citation>
    <scope>NUCLEOTIDE SEQUENCE [LARGE SCALE GENOMIC DNA]</scope>
    <source>
        <strain evidence="7 8">19OD0592</strain>
    </source>
</reference>
<feature type="transmembrane region" description="Helical" evidence="5">
    <location>
        <begin position="50"/>
        <end position="66"/>
    </location>
</feature>
<evidence type="ECO:0000256" key="1">
    <source>
        <dbReference type="ARBA" id="ARBA00004141"/>
    </source>
</evidence>
<evidence type="ECO:0000256" key="2">
    <source>
        <dbReference type="ARBA" id="ARBA00022692"/>
    </source>
</evidence>
<name>A0A7M1QZC3_9ACTO</name>
<evidence type="ECO:0000256" key="3">
    <source>
        <dbReference type="ARBA" id="ARBA00022989"/>
    </source>
</evidence>
<feature type="transmembrane region" description="Helical" evidence="5">
    <location>
        <begin position="73"/>
        <end position="94"/>
    </location>
</feature>
<keyword evidence="2 5" id="KW-0812">Transmembrane</keyword>
<dbReference type="Pfam" id="PF01545">
    <property type="entry name" value="Cation_efflux"/>
    <property type="match status" value="1"/>
</dbReference>
<feature type="domain" description="Cation efflux protein transmembrane" evidence="6">
    <location>
        <begin position="15"/>
        <end position="186"/>
    </location>
</feature>
<dbReference type="Gene3D" id="1.20.1510.10">
    <property type="entry name" value="Cation efflux protein transmembrane domain"/>
    <property type="match status" value="1"/>
</dbReference>
<evidence type="ECO:0000313" key="8">
    <source>
        <dbReference type="Proteomes" id="UP000594961"/>
    </source>
</evidence>
<comment type="subcellular location">
    <subcellularLocation>
        <location evidence="1">Membrane</location>
        <topology evidence="1">Multi-pass membrane protein</topology>
    </subcellularLocation>
</comment>
<proteinExistence type="predicted"/>
<dbReference type="Proteomes" id="UP000594961">
    <property type="component" value="Chromosome"/>
</dbReference>
<evidence type="ECO:0000256" key="4">
    <source>
        <dbReference type="ARBA" id="ARBA00023136"/>
    </source>
</evidence>
<evidence type="ECO:0000256" key="5">
    <source>
        <dbReference type="SAM" id="Phobius"/>
    </source>
</evidence>
<dbReference type="GO" id="GO:0008324">
    <property type="term" value="F:monoatomic cation transmembrane transporter activity"/>
    <property type="evidence" value="ECO:0007669"/>
    <property type="project" value="InterPro"/>
</dbReference>
<dbReference type="InterPro" id="IPR027469">
    <property type="entry name" value="Cation_efflux_TMD_sf"/>
</dbReference>
<dbReference type="EMBL" id="CP063212">
    <property type="protein sequence ID" value="QOR47298.1"/>
    <property type="molecule type" value="Genomic_DNA"/>
</dbReference>
<gene>
    <name evidence="7" type="ORF">INS90_08525</name>
</gene>
<feature type="transmembrane region" description="Helical" evidence="5">
    <location>
        <begin position="106"/>
        <end position="126"/>
    </location>
</feature>
<dbReference type="SUPFAM" id="SSF161111">
    <property type="entry name" value="Cation efflux protein transmembrane domain-like"/>
    <property type="match status" value="1"/>
</dbReference>
<keyword evidence="3 5" id="KW-1133">Transmembrane helix</keyword>
<accession>A0A7M1QZC3</accession>
<dbReference type="InterPro" id="IPR058533">
    <property type="entry name" value="Cation_efflux_TM"/>
</dbReference>
<organism evidence="7 8">
    <name type="scientific">Trueperella pecoris</name>
    <dbReference type="NCBI Taxonomy" id="2733571"/>
    <lineage>
        <taxon>Bacteria</taxon>
        <taxon>Bacillati</taxon>
        <taxon>Actinomycetota</taxon>
        <taxon>Actinomycetes</taxon>
        <taxon>Actinomycetales</taxon>
        <taxon>Actinomycetaceae</taxon>
        <taxon>Trueperella</taxon>
    </lineage>
</organism>